<keyword evidence="3" id="KW-1185">Reference proteome</keyword>
<feature type="domain" description="AbiEi antitoxin N-terminal" evidence="1">
    <location>
        <begin position="6"/>
        <end position="49"/>
    </location>
</feature>
<evidence type="ECO:0000259" key="1">
    <source>
        <dbReference type="Pfam" id="PF13338"/>
    </source>
</evidence>
<accession>A0A5Q4VEB7</accession>
<gene>
    <name evidence="2" type="ORF">FIM25_00315</name>
</gene>
<comment type="caution">
    <text evidence="2">The sequence shown here is derived from an EMBL/GenBank/DDBJ whole genome shotgun (WGS) entry which is preliminary data.</text>
</comment>
<organism evidence="2 3">
    <name type="scientific">Desulfobotulus mexicanus</name>
    <dbReference type="NCBI Taxonomy" id="2586642"/>
    <lineage>
        <taxon>Bacteria</taxon>
        <taxon>Pseudomonadati</taxon>
        <taxon>Thermodesulfobacteriota</taxon>
        <taxon>Desulfobacteria</taxon>
        <taxon>Desulfobacterales</taxon>
        <taxon>Desulfobacteraceae</taxon>
        <taxon>Desulfobotulus</taxon>
    </lineage>
</organism>
<evidence type="ECO:0000313" key="3">
    <source>
        <dbReference type="Proteomes" id="UP000321899"/>
    </source>
</evidence>
<dbReference type="OrthoDB" id="9789781at2"/>
<dbReference type="Proteomes" id="UP000321899">
    <property type="component" value="Unassembled WGS sequence"/>
</dbReference>
<dbReference type="InterPro" id="IPR025159">
    <property type="entry name" value="AbiEi_N"/>
</dbReference>
<reference evidence="2 3" key="1">
    <citation type="submission" date="2019-06" db="EMBL/GenBank/DDBJ databases">
        <title>Desulfobotulus mexicanus sp. nov., a novel sulfate-reducing bacterium isolated from the sediment of an alkaline crater lake in Mexico.</title>
        <authorList>
            <person name="Hirschler-Rea A."/>
        </authorList>
    </citation>
    <scope>NUCLEOTIDE SEQUENCE [LARGE SCALE GENOMIC DNA]</scope>
    <source>
        <strain evidence="2 3">PAR22N</strain>
    </source>
</reference>
<dbReference type="AlphaFoldDB" id="A0A5Q4VEB7"/>
<name>A0A5Q4VEB7_9BACT</name>
<proteinExistence type="predicted"/>
<sequence>MGQQKKILELAREKGIIRAMDVEALGISRNYLYRMHKAGLLERCAVGLYKLTEAPVNENFYLAEIAKRLPRAVICLVSALSYHGLTTQIPHEIWLTIPRASWLPHVDYPPVNLTYVSGLAYSFGIQEHVINGVSVRIYSPAKTVADCFKFRSKVGLDVAIEALREAWRSRKVTMDELVEAAGVDRVSKIMRPYLEAVV</sequence>
<protein>
    <submittedName>
        <fullName evidence="2">Transcriptional regulator</fullName>
    </submittedName>
</protein>
<dbReference type="RefSeq" id="WP_139444989.1">
    <property type="nucleotide sequence ID" value="NZ_VDMB01000001.1"/>
</dbReference>
<dbReference type="Pfam" id="PF13338">
    <property type="entry name" value="AbiEi_4"/>
    <property type="match status" value="1"/>
</dbReference>
<evidence type="ECO:0000313" key="2">
    <source>
        <dbReference type="EMBL" id="TYT76034.1"/>
    </source>
</evidence>
<dbReference type="EMBL" id="VDMB01000001">
    <property type="protein sequence ID" value="TYT76034.1"/>
    <property type="molecule type" value="Genomic_DNA"/>
</dbReference>